<comment type="caution">
    <text evidence="3">The sequence shown here is derived from an EMBL/GenBank/DDBJ whole genome shotgun (WGS) entry which is preliminary data.</text>
</comment>
<dbReference type="OrthoDB" id="4270169at2759"/>
<dbReference type="STRING" id="1658174.A0A1J9PYQ0"/>
<sequence>MEKSEKLSPPSDTHSVNGEEKGLLSLPAHSLPYDAVIRELGTDPEDGLSLMEAKRRLETYCPNQLDGCEGVSIVKILVRQVANAMML</sequence>
<feature type="region of interest" description="Disordered" evidence="1">
    <location>
        <begin position="1"/>
        <end position="23"/>
    </location>
</feature>
<dbReference type="SUPFAM" id="SSF81665">
    <property type="entry name" value="Calcium ATPase, transmembrane domain M"/>
    <property type="match status" value="1"/>
</dbReference>
<keyword evidence="4" id="KW-1185">Reference proteome</keyword>
<evidence type="ECO:0000313" key="3">
    <source>
        <dbReference type="EMBL" id="OJD21026.1"/>
    </source>
</evidence>
<dbReference type="Pfam" id="PF00690">
    <property type="entry name" value="Cation_ATPase_N"/>
    <property type="match status" value="1"/>
</dbReference>
<name>A0A1J9PYQ0_9EURO</name>
<accession>A0A1J9PYQ0</accession>
<feature type="domain" description="Cation-transporting P-type ATPase N-terminal" evidence="2">
    <location>
        <begin position="27"/>
        <end position="87"/>
    </location>
</feature>
<dbReference type="Proteomes" id="UP000242791">
    <property type="component" value="Unassembled WGS sequence"/>
</dbReference>
<dbReference type="EMBL" id="LGTZ01001590">
    <property type="protein sequence ID" value="OJD21026.1"/>
    <property type="molecule type" value="Genomic_DNA"/>
</dbReference>
<dbReference type="AlphaFoldDB" id="A0A1J9PYQ0"/>
<organism evidence="3 4">
    <name type="scientific">Blastomyces percursus</name>
    <dbReference type="NCBI Taxonomy" id="1658174"/>
    <lineage>
        <taxon>Eukaryota</taxon>
        <taxon>Fungi</taxon>
        <taxon>Dikarya</taxon>
        <taxon>Ascomycota</taxon>
        <taxon>Pezizomycotina</taxon>
        <taxon>Eurotiomycetes</taxon>
        <taxon>Eurotiomycetidae</taxon>
        <taxon>Onygenales</taxon>
        <taxon>Ajellomycetaceae</taxon>
        <taxon>Blastomyces</taxon>
    </lineage>
</organism>
<dbReference type="InterPro" id="IPR004014">
    <property type="entry name" value="ATPase_P-typ_cation-transptr_N"/>
</dbReference>
<gene>
    <name evidence="3" type="ORF">ACJ73_07636</name>
</gene>
<protein>
    <recommendedName>
        <fullName evidence="2">Cation-transporting P-type ATPase N-terminal domain-containing protein</fullName>
    </recommendedName>
</protein>
<evidence type="ECO:0000313" key="4">
    <source>
        <dbReference type="Proteomes" id="UP000242791"/>
    </source>
</evidence>
<feature type="non-terminal residue" evidence="3">
    <location>
        <position position="87"/>
    </location>
</feature>
<evidence type="ECO:0000256" key="1">
    <source>
        <dbReference type="SAM" id="MobiDB-lite"/>
    </source>
</evidence>
<dbReference type="InterPro" id="IPR023298">
    <property type="entry name" value="ATPase_P-typ_TM_dom_sf"/>
</dbReference>
<evidence type="ECO:0000259" key="2">
    <source>
        <dbReference type="SMART" id="SM00831"/>
    </source>
</evidence>
<dbReference type="VEuPathDB" id="FungiDB:ACJ73_07636"/>
<proteinExistence type="predicted"/>
<dbReference type="SMART" id="SM00831">
    <property type="entry name" value="Cation_ATPase_N"/>
    <property type="match status" value="1"/>
</dbReference>
<reference evidence="3 4" key="1">
    <citation type="submission" date="2015-08" db="EMBL/GenBank/DDBJ databases">
        <title>Emmonsia species relationships and genome sequence.</title>
        <authorList>
            <person name="Cuomo C.A."/>
            <person name="Schwartz I.S."/>
            <person name="Kenyon C."/>
            <person name="De Hoog G.S."/>
            <person name="Govender N.P."/>
            <person name="Botha A."/>
            <person name="Moreno L."/>
            <person name="De Vries M."/>
            <person name="Munoz J.F."/>
            <person name="Stielow J.B."/>
        </authorList>
    </citation>
    <scope>NUCLEOTIDE SEQUENCE [LARGE SCALE GENOMIC DNA]</scope>
    <source>
        <strain evidence="3 4">EI222</strain>
    </source>
</reference>